<protein>
    <submittedName>
        <fullName evidence="1">Uncharacterized protein</fullName>
    </submittedName>
</protein>
<name>A0AA39WBP6_9PEZI</name>
<comment type="caution">
    <text evidence="1">The sequence shown here is derived from an EMBL/GenBank/DDBJ whole genome shotgun (WGS) entry which is preliminary data.</text>
</comment>
<sequence length="206" mass="20649">MVGSGEGVSAARHAGGAAVEVVTGLDCVQGGGNNALDTPCEEPGCEGLDGRRGWIDALAGEGALGVQTAEDVEVAGVEHGADADIGDQRWEDVIGHDAPAIVPYGGGDDAGGGAMHPPFEPDENIGEGGWWGEVARGCVVKLGQESMADGGLLLLQGACIGEVVDAGAEEGFDGGTKVEGDGLRGQGTHTSGRCTCRRAASGWLQR</sequence>
<keyword evidence="2" id="KW-1185">Reference proteome</keyword>
<proteinExistence type="predicted"/>
<accession>A0AA39WBP6</accession>
<reference evidence="1" key="1">
    <citation type="submission" date="2023-06" db="EMBL/GenBank/DDBJ databases">
        <title>Genome-scale phylogeny and comparative genomics of the fungal order Sordariales.</title>
        <authorList>
            <consortium name="Lawrence Berkeley National Laboratory"/>
            <person name="Hensen N."/>
            <person name="Bonometti L."/>
            <person name="Westerberg I."/>
            <person name="Brannstrom I.O."/>
            <person name="Guillou S."/>
            <person name="Cros-Aarteil S."/>
            <person name="Calhoun S."/>
            <person name="Haridas S."/>
            <person name="Kuo A."/>
            <person name="Mondo S."/>
            <person name="Pangilinan J."/>
            <person name="Riley R."/>
            <person name="LaButti K."/>
            <person name="Andreopoulos B."/>
            <person name="Lipzen A."/>
            <person name="Chen C."/>
            <person name="Yanf M."/>
            <person name="Daum C."/>
            <person name="Ng V."/>
            <person name="Clum A."/>
            <person name="Steindorff A."/>
            <person name="Ohm R."/>
            <person name="Martin F."/>
            <person name="Silar P."/>
            <person name="Natvig D."/>
            <person name="Lalanne C."/>
            <person name="Gautier V."/>
            <person name="Ament-velasquez S.L."/>
            <person name="Kruys A."/>
            <person name="Hutchinson M.I."/>
            <person name="Powell A.J."/>
            <person name="Barry K."/>
            <person name="Miller A.N."/>
            <person name="Grigoriev I.V."/>
            <person name="Debuchy R."/>
            <person name="Gladieux P."/>
            <person name="Thoren M.H."/>
            <person name="Johannesson H."/>
        </authorList>
    </citation>
    <scope>NUCLEOTIDE SEQUENCE</scope>
    <source>
        <strain evidence="1">SMH3391-2</strain>
    </source>
</reference>
<evidence type="ECO:0000313" key="2">
    <source>
        <dbReference type="Proteomes" id="UP001174934"/>
    </source>
</evidence>
<dbReference type="EMBL" id="JAULSR010000010">
    <property type="protein sequence ID" value="KAK0610360.1"/>
    <property type="molecule type" value="Genomic_DNA"/>
</dbReference>
<evidence type="ECO:0000313" key="1">
    <source>
        <dbReference type="EMBL" id="KAK0610360.1"/>
    </source>
</evidence>
<organism evidence="1 2">
    <name type="scientific">Bombardia bombarda</name>
    <dbReference type="NCBI Taxonomy" id="252184"/>
    <lineage>
        <taxon>Eukaryota</taxon>
        <taxon>Fungi</taxon>
        <taxon>Dikarya</taxon>
        <taxon>Ascomycota</taxon>
        <taxon>Pezizomycotina</taxon>
        <taxon>Sordariomycetes</taxon>
        <taxon>Sordariomycetidae</taxon>
        <taxon>Sordariales</taxon>
        <taxon>Lasiosphaeriaceae</taxon>
        <taxon>Bombardia</taxon>
    </lineage>
</organism>
<dbReference type="AlphaFoldDB" id="A0AA39WBP6"/>
<gene>
    <name evidence="1" type="ORF">B0T17DRAFT_544333</name>
</gene>
<dbReference type="Proteomes" id="UP001174934">
    <property type="component" value="Unassembled WGS sequence"/>
</dbReference>